<evidence type="ECO:0000256" key="1">
    <source>
        <dbReference type="SAM" id="MobiDB-lite"/>
    </source>
</evidence>
<dbReference type="InterPro" id="IPR018247">
    <property type="entry name" value="EF_Hand_1_Ca_BS"/>
</dbReference>
<gene>
    <name evidence="2" type="ORF">ACFSX9_04100</name>
</gene>
<dbReference type="PROSITE" id="PS00018">
    <property type="entry name" value="EF_HAND_1"/>
    <property type="match status" value="2"/>
</dbReference>
<keyword evidence="3" id="KW-1185">Reference proteome</keyword>
<dbReference type="RefSeq" id="WP_379804762.1">
    <property type="nucleotide sequence ID" value="NZ_JBHUOL010000010.1"/>
</dbReference>
<proteinExistence type="predicted"/>
<organism evidence="2 3">
    <name type="scientific">Flavobacterium ardleyense</name>
    <dbReference type="NCBI Taxonomy" id="2038737"/>
    <lineage>
        <taxon>Bacteria</taxon>
        <taxon>Pseudomonadati</taxon>
        <taxon>Bacteroidota</taxon>
        <taxon>Flavobacteriia</taxon>
        <taxon>Flavobacteriales</taxon>
        <taxon>Flavobacteriaceae</taxon>
        <taxon>Flavobacterium</taxon>
    </lineage>
</organism>
<reference evidence="3" key="1">
    <citation type="journal article" date="2019" name="Int. J. Syst. Evol. Microbiol.">
        <title>The Global Catalogue of Microorganisms (GCM) 10K type strain sequencing project: providing services to taxonomists for standard genome sequencing and annotation.</title>
        <authorList>
            <consortium name="The Broad Institute Genomics Platform"/>
            <consortium name="The Broad Institute Genome Sequencing Center for Infectious Disease"/>
            <person name="Wu L."/>
            <person name="Ma J."/>
        </authorList>
    </citation>
    <scope>NUCLEOTIDE SEQUENCE [LARGE SCALE GENOMIC DNA]</scope>
    <source>
        <strain evidence="3">KCTC 52644</strain>
    </source>
</reference>
<comment type="caution">
    <text evidence="2">The sequence shown here is derived from an EMBL/GenBank/DDBJ whole genome shotgun (WGS) entry which is preliminary data.</text>
</comment>
<feature type="region of interest" description="Disordered" evidence="1">
    <location>
        <begin position="295"/>
        <end position="335"/>
    </location>
</feature>
<sequence>MKSVFKIALLVVGITTLFSCNKSDDVSITPPRPYSEVYEEDKIKIKDFLDTHYVTVDADFNTTFTQIPAGGTQQSIFEMPELEFKDVEANDITYRLYYLKLREGSGVNPTRVDSAFVSYKGNTFMKTTAAGVDTYTQNVFEFAQSPEWETLDGVIRGWGEIIPEFKTGTYTSNSDGTISFDDYGAGVMFIPSGLGYFNLPRPSIPVYAPLIFNFKLYNQRYRDHDGDGILSKDEYGDFNGIATDTDGDGIPDYLDPDDDGDGYLTKFEIRKPLPLLTGQGTSLIYPFNPIVDDPLTTGVDESEPKGIPDASGDGTTPTRLRRHLDRNAKPPYNNY</sequence>
<dbReference type="Gene3D" id="3.10.50.40">
    <property type="match status" value="1"/>
</dbReference>
<dbReference type="Proteomes" id="UP001597549">
    <property type="component" value="Unassembled WGS sequence"/>
</dbReference>
<dbReference type="InterPro" id="IPR028974">
    <property type="entry name" value="TSP_type-3_rpt"/>
</dbReference>
<evidence type="ECO:0000313" key="3">
    <source>
        <dbReference type="Proteomes" id="UP001597549"/>
    </source>
</evidence>
<dbReference type="PROSITE" id="PS51257">
    <property type="entry name" value="PROKAR_LIPOPROTEIN"/>
    <property type="match status" value="1"/>
</dbReference>
<keyword evidence="2" id="KW-0413">Isomerase</keyword>
<dbReference type="SUPFAM" id="SSF103647">
    <property type="entry name" value="TSP type-3 repeat"/>
    <property type="match status" value="1"/>
</dbReference>
<dbReference type="GO" id="GO:0003755">
    <property type="term" value="F:peptidyl-prolyl cis-trans isomerase activity"/>
    <property type="evidence" value="ECO:0007669"/>
    <property type="project" value="UniProtKB-EC"/>
</dbReference>
<evidence type="ECO:0000313" key="2">
    <source>
        <dbReference type="EMBL" id="MFD2907913.1"/>
    </source>
</evidence>
<dbReference type="EMBL" id="JBHUOL010000010">
    <property type="protein sequence ID" value="MFD2907913.1"/>
    <property type="molecule type" value="Genomic_DNA"/>
</dbReference>
<protein>
    <submittedName>
        <fullName evidence="2">FKBP-type peptidyl-prolyl cis-trans isomerase</fullName>
        <ecNumber evidence="2">5.2.1.8</ecNumber>
    </submittedName>
</protein>
<dbReference type="InterPro" id="IPR046357">
    <property type="entry name" value="PPIase_dom_sf"/>
</dbReference>
<accession>A0ABW5Z661</accession>
<name>A0ABW5Z661_9FLAO</name>
<dbReference type="EC" id="5.2.1.8" evidence="2"/>